<feature type="transmembrane region" description="Helical" evidence="1">
    <location>
        <begin position="12"/>
        <end position="31"/>
    </location>
</feature>
<keyword evidence="1" id="KW-0472">Membrane</keyword>
<dbReference type="RefSeq" id="WP_190442571.1">
    <property type="nucleotide sequence ID" value="NZ_JAMPKM010000018.1"/>
</dbReference>
<name>A0ABV0JDW3_9CYAN</name>
<keyword evidence="1" id="KW-0812">Transmembrane</keyword>
<dbReference type="EMBL" id="JAMPKM010000018">
    <property type="protein sequence ID" value="MEP0819972.1"/>
    <property type="molecule type" value="Genomic_DNA"/>
</dbReference>
<organism evidence="2 3">
    <name type="scientific">Trichocoleus desertorum GB2-A4</name>
    <dbReference type="NCBI Taxonomy" id="2933944"/>
    <lineage>
        <taxon>Bacteria</taxon>
        <taxon>Bacillati</taxon>
        <taxon>Cyanobacteriota</taxon>
        <taxon>Cyanophyceae</taxon>
        <taxon>Leptolyngbyales</taxon>
        <taxon>Trichocoleusaceae</taxon>
        <taxon>Trichocoleus</taxon>
    </lineage>
</organism>
<sequence length="236" mass="26849">MTSTKEKIGRLVTIGGLILALFVGSVWYLSWVHLSRKVPLAYASVEQQFNYGMIGVEQVDTVPYWIWLILPRLFPEKLPRPGGYVSLKMDWEAGEEVPVGLTKQTTGFPKVSLNCAACHNATFSSLSDGKTKMILTGSAPNFDLQGYVNFLRSSANDPRFNSNYLLNKLQDVYELSWLEKRFYRYIIIPQSQQALSQLEDVPDLLKSHPNWTKEAMQHWQSIQFENSQASQLPNPT</sequence>
<dbReference type="Proteomes" id="UP001464891">
    <property type="component" value="Unassembled WGS sequence"/>
</dbReference>
<evidence type="ECO:0008006" key="4">
    <source>
        <dbReference type="Google" id="ProtNLM"/>
    </source>
</evidence>
<reference evidence="2 3" key="1">
    <citation type="submission" date="2022-04" db="EMBL/GenBank/DDBJ databases">
        <title>Positive selection, recombination, and allopatry shape intraspecific diversity of widespread and dominant cyanobacteria.</title>
        <authorList>
            <person name="Wei J."/>
            <person name="Shu W."/>
            <person name="Hu C."/>
        </authorList>
    </citation>
    <scope>NUCLEOTIDE SEQUENCE [LARGE SCALE GENOMIC DNA]</scope>
    <source>
        <strain evidence="2 3">GB2-A4</strain>
    </source>
</reference>
<evidence type="ECO:0000313" key="2">
    <source>
        <dbReference type="EMBL" id="MEP0819972.1"/>
    </source>
</evidence>
<protein>
    <recommendedName>
        <fullName evidence="4">Cytochrome c domain-containing protein</fullName>
    </recommendedName>
</protein>
<gene>
    <name evidence="2" type="ORF">NC998_22975</name>
</gene>
<proteinExistence type="predicted"/>
<keyword evidence="3" id="KW-1185">Reference proteome</keyword>
<keyword evidence="1" id="KW-1133">Transmembrane helix</keyword>
<evidence type="ECO:0000256" key="1">
    <source>
        <dbReference type="SAM" id="Phobius"/>
    </source>
</evidence>
<evidence type="ECO:0000313" key="3">
    <source>
        <dbReference type="Proteomes" id="UP001464891"/>
    </source>
</evidence>
<accession>A0ABV0JDW3</accession>
<comment type="caution">
    <text evidence="2">The sequence shown here is derived from an EMBL/GenBank/DDBJ whole genome shotgun (WGS) entry which is preliminary data.</text>
</comment>